<reference evidence="1 2" key="1">
    <citation type="journal article" date="2024" name="Int. J. Syst. Evol. Microbiol.">
        <title>Virgibacillus tibetensis sp. nov., isolated from salt lake on the Tibetan Plateau of China.</title>
        <authorList>
            <person name="Phurbu D."/>
            <person name="Liu Z.-X."/>
            <person name="Wang R."/>
            <person name="Zheng Y.-Y."/>
            <person name="Liu H.-C."/>
            <person name="Zhou Y.-G."/>
            <person name="Yu Y.-J."/>
            <person name="Li A.-H."/>
        </authorList>
    </citation>
    <scope>NUCLEOTIDE SEQUENCE [LARGE SCALE GENOMIC DNA]</scope>
    <source>
        <strain evidence="1 2">C22-A2</strain>
    </source>
</reference>
<evidence type="ECO:0000313" key="1">
    <source>
        <dbReference type="EMBL" id="MEC5422101.1"/>
    </source>
</evidence>
<dbReference type="InterPro" id="IPR016947">
    <property type="entry name" value="UCP030140"/>
</dbReference>
<dbReference type="PIRSF" id="PIRSF030140">
    <property type="entry name" value="UCP030140"/>
    <property type="match status" value="1"/>
</dbReference>
<keyword evidence="2" id="KW-1185">Reference proteome</keyword>
<dbReference type="EMBL" id="JARZFX010000001">
    <property type="protein sequence ID" value="MEC5422101.1"/>
    <property type="molecule type" value="Genomic_DNA"/>
</dbReference>
<dbReference type="RefSeq" id="WP_327605674.1">
    <property type="nucleotide sequence ID" value="NZ_JARZFX010000001.1"/>
</dbReference>
<protein>
    <submittedName>
        <fullName evidence="1">dUTP diphosphatase</fullName>
    </submittedName>
</protein>
<organism evidence="1 2">
    <name type="scientific">Virgibacillus tibetensis</name>
    <dbReference type="NCBI Taxonomy" id="3042313"/>
    <lineage>
        <taxon>Bacteria</taxon>
        <taxon>Bacillati</taxon>
        <taxon>Bacillota</taxon>
        <taxon>Bacilli</taxon>
        <taxon>Bacillales</taxon>
        <taxon>Bacillaceae</taxon>
        <taxon>Virgibacillus</taxon>
    </lineage>
</organism>
<dbReference type="Proteomes" id="UP001335737">
    <property type="component" value="Unassembled WGS sequence"/>
</dbReference>
<dbReference type="Gene3D" id="1.10.4010.10">
    <property type="entry name" value="Type II deoxyuridine triphosphatase"/>
    <property type="match status" value="1"/>
</dbReference>
<evidence type="ECO:0000313" key="2">
    <source>
        <dbReference type="Proteomes" id="UP001335737"/>
    </source>
</evidence>
<name>A0ABU6KAC6_9BACI</name>
<sequence length="216" mass="24996">MNLTKLFEIQKTLDDRIMKEHGLEGQDLLNKKILALQVELGELANEWRGFKFWSKDQRPRVEDWIECSTCNGTGDLNYEKVQEDAEGSGNHEYIDCEECDCAGTVGVRNPLLEEYVDCLHFILSIGLDLEFGNYPMIGSSPETKTVSDMFLVTFETINMFYRAYFSGNEDLTEIKYTIVFDTFITLGEMLGFTTEQIEQAYLDKNKINHERQNNDY</sequence>
<dbReference type="Pfam" id="PF08761">
    <property type="entry name" value="dUTPase_2"/>
    <property type="match status" value="2"/>
</dbReference>
<proteinExistence type="predicted"/>
<gene>
    <name evidence="1" type="ORF">QGM71_01160</name>
</gene>
<accession>A0ABU6KAC6</accession>
<dbReference type="SUPFAM" id="SSF101386">
    <property type="entry name" value="all-alpha NTP pyrophosphatases"/>
    <property type="match status" value="1"/>
</dbReference>
<dbReference type="InterPro" id="IPR014871">
    <property type="entry name" value="dUTPase/dCTP_pyrophosphatase"/>
</dbReference>
<dbReference type="CDD" id="cd11527">
    <property type="entry name" value="NTP-PPase_dUTPase"/>
    <property type="match status" value="1"/>
</dbReference>
<comment type="caution">
    <text evidence="1">The sequence shown here is derived from an EMBL/GenBank/DDBJ whole genome shotgun (WGS) entry which is preliminary data.</text>
</comment>